<dbReference type="GO" id="GO:0047429">
    <property type="term" value="F:nucleoside triphosphate diphosphatase activity"/>
    <property type="evidence" value="ECO:0007669"/>
    <property type="project" value="UniProtKB-EC"/>
</dbReference>
<dbReference type="GO" id="GO:0005737">
    <property type="term" value="C:cytoplasm"/>
    <property type="evidence" value="ECO:0007669"/>
    <property type="project" value="UniProtKB-SubCell"/>
</dbReference>
<comment type="subcellular location">
    <subcellularLocation>
        <location evidence="3">Cytoplasm</location>
    </subcellularLocation>
</comment>
<name>A0A1F5ZNP0_9BACT</name>
<evidence type="ECO:0000313" key="4">
    <source>
        <dbReference type="EMBL" id="OGG14126.1"/>
    </source>
</evidence>
<keyword evidence="3" id="KW-0546">Nucleotide metabolism</keyword>
<evidence type="ECO:0000313" key="5">
    <source>
        <dbReference type="Proteomes" id="UP000177383"/>
    </source>
</evidence>
<dbReference type="Pfam" id="PF02545">
    <property type="entry name" value="Maf"/>
    <property type="match status" value="1"/>
</dbReference>
<sequence>MLASQIYFDIMHIHMQLILASASEGRKQLLSLFKIPFKVIPSSVDEDKIHAATPLETIQLRAKLKAESIAQEIINSHWTKDFLILSADSDADLDGHIVGKARNKKEATQILQNFSGRTHTFYTAVYAIRINIQKNVARPQQSFHHVWQTYDRSLVTMKKLTREDIKLHLKLSNYTKYAGAYALFASPVDLISKVEGSLTNVVGLPLDKIIPILKENKLI</sequence>
<reference evidence="4 5" key="1">
    <citation type="journal article" date="2016" name="Nat. Commun.">
        <title>Thousands of microbial genomes shed light on interconnected biogeochemical processes in an aquifer system.</title>
        <authorList>
            <person name="Anantharaman K."/>
            <person name="Brown C.T."/>
            <person name="Hug L.A."/>
            <person name="Sharon I."/>
            <person name="Castelle C.J."/>
            <person name="Probst A.J."/>
            <person name="Thomas B.C."/>
            <person name="Singh A."/>
            <person name="Wilkins M.J."/>
            <person name="Karaoz U."/>
            <person name="Brodie E.L."/>
            <person name="Williams K.H."/>
            <person name="Hubbard S.S."/>
            <person name="Banfield J.F."/>
        </authorList>
    </citation>
    <scope>NUCLEOTIDE SEQUENCE [LARGE SCALE GENOMIC DNA]</scope>
</reference>
<comment type="similarity">
    <text evidence="3">Belongs to the Maf family.</text>
</comment>
<proteinExistence type="inferred from homology"/>
<comment type="function">
    <text evidence="3">Nucleoside triphosphate pyrophosphatase. May have a dual role in cell division arrest and in preventing the incorporation of modified nucleotides into cellular nucleic acids.</text>
</comment>
<dbReference type="EMBL" id="MFJE01000024">
    <property type="protein sequence ID" value="OGG14126.1"/>
    <property type="molecule type" value="Genomic_DNA"/>
</dbReference>
<dbReference type="HAMAP" id="MF_00528">
    <property type="entry name" value="Maf"/>
    <property type="match status" value="1"/>
</dbReference>
<dbReference type="Proteomes" id="UP000177383">
    <property type="component" value="Unassembled WGS sequence"/>
</dbReference>
<dbReference type="EC" id="3.6.1.9" evidence="3"/>
<dbReference type="InterPro" id="IPR003697">
    <property type="entry name" value="Maf-like"/>
</dbReference>
<evidence type="ECO:0000256" key="3">
    <source>
        <dbReference type="HAMAP-Rule" id="MF_00528"/>
    </source>
</evidence>
<dbReference type="PIRSF" id="PIRSF006305">
    <property type="entry name" value="Maf"/>
    <property type="match status" value="1"/>
</dbReference>
<feature type="active site" description="Proton acceptor" evidence="3">
    <location>
        <position position="88"/>
    </location>
</feature>
<dbReference type="PANTHER" id="PTHR43213">
    <property type="entry name" value="BIFUNCTIONAL DTTP/UTP PYROPHOSPHATASE/METHYLTRANSFERASE PROTEIN-RELATED"/>
    <property type="match status" value="1"/>
</dbReference>
<keyword evidence="2 3" id="KW-0378">Hydrolase</keyword>
<dbReference type="PANTHER" id="PTHR43213:SF5">
    <property type="entry name" value="BIFUNCTIONAL DTTP_UTP PYROPHOSPHATASE_METHYLTRANSFERASE PROTEIN-RELATED"/>
    <property type="match status" value="1"/>
</dbReference>
<evidence type="ECO:0000256" key="2">
    <source>
        <dbReference type="ARBA" id="ARBA00022801"/>
    </source>
</evidence>
<comment type="cofactor">
    <cofactor evidence="1 3">
        <name>a divalent metal cation</name>
        <dbReference type="ChEBI" id="CHEBI:60240"/>
    </cofactor>
</comment>
<dbReference type="GO" id="GO:0009117">
    <property type="term" value="P:nucleotide metabolic process"/>
    <property type="evidence" value="ECO:0007669"/>
    <property type="project" value="UniProtKB-KW"/>
</dbReference>
<dbReference type="AlphaFoldDB" id="A0A1F5ZNP0"/>
<comment type="catalytic activity">
    <reaction evidence="3">
        <text>a 2'-deoxyribonucleoside 5'-triphosphate + H2O = a 2'-deoxyribonucleoside 5'-phosphate + diphosphate + H(+)</text>
        <dbReference type="Rhea" id="RHEA:44644"/>
        <dbReference type="ChEBI" id="CHEBI:15377"/>
        <dbReference type="ChEBI" id="CHEBI:15378"/>
        <dbReference type="ChEBI" id="CHEBI:33019"/>
        <dbReference type="ChEBI" id="CHEBI:61560"/>
        <dbReference type="ChEBI" id="CHEBI:65317"/>
        <dbReference type="EC" id="3.6.1.9"/>
    </reaction>
</comment>
<comment type="caution">
    <text evidence="3">Lacks conserved residue(s) required for the propagation of feature annotation.</text>
</comment>
<protein>
    <recommendedName>
        <fullName evidence="3">Nucleoside triphosphate pyrophosphatase</fullName>
        <ecNumber evidence="3">3.6.1.9</ecNumber>
    </recommendedName>
    <alternativeName>
        <fullName evidence="3">Nucleotide pyrophosphatase</fullName>
        <shortName evidence="3">Nucleotide PPase</shortName>
    </alternativeName>
</protein>
<dbReference type="SUPFAM" id="SSF52972">
    <property type="entry name" value="ITPase-like"/>
    <property type="match status" value="1"/>
</dbReference>
<dbReference type="InterPro" id="IPR029001">
    <property type="entry name" value="ITPase-like_fam"/>
</dbReference>
<dbReference type="STRING" id="1798375.A2773_05245"/>
<gene>
    <name evidence="4" type="ORF">A2773_05245</name>
</gene>
<keyword evidence="3" id="KW-0963">Cytoplasm</keyword>
<comment type="caution">
    <text evidence="4">The sequence shown here is derived from an EMBL/GenBank/DDBJ whole genome shotgun (WGS) entry which is preliminary data.</text>
</comment>
<evidence type="ECO:0000256" key="1">
    <source>
        <dbReference type="ARBA" id="ARBA00001968"/>
    </source>
</evidence>
<organism evidence="4 5">
    <name type="scientific">Candidatus Gottesmanbacteria bacterium RIFCSPHIGHO2_01_FULL_39_10</name>
    <dbReference type="NCBI Taxonomy" id="1798375"/>
    <lineage>
        <taxon>Bacteria</taxon>
        <taxon>Candidatus Gottesmaniibacteriota</taxon>
    </lineage>
</organism>
<comment type="catalytic activity">
    <reaction evidence="3">
        <text>a ribonucleoside 5'-triphosphate + H2O = a ribonucleoside 5'-phosphate + diphosphate + H(+)</text>
        <dbReference type="Rhea" id="RHEA:23996"/>
        <dbReference type="ChEBI" id="CHEBI:15377"/>
        <dbReference type="ChEBI" id="CHEBI:15378"/>
        <dbReference type="ChEBI" id="CHEBI:33019"/>
        <dbReference type="ChEBI" id="CHEBI:58043"/>
        <dbReference type="ChEBI" id="CHEBI:61557"/>
        <dbReference type="EC" id="3.6.1.9"/>
    </reaction>
</comment>
<dbReference type="Gene3D" id="3.90.950.10">
    <property type="match status" value="1"/>
</dbReference>
<accession>A0A1F5ZNP0</accession>